<dbReference type="Proteomes" id="UP000193778">
    <property type="component" value="Unassembled WGS sequence"/>
</dbReference>
<sequence>MSFAFFLATPCLVHADEAAEQMVQDALPVMYHTCASVIEEADGDETYVLAVVEKMTALSIYNRQIDIGDHATSDEDKAALRETFLTALSEGCSDDKDALLGGVVDNAVKTTLGL</sequence>
<dbReference type="EMBL" id="FWFP01000002">
    <property type="protein sequence ID" value="SLN23722.1"/>
    <property type="molecule type" value="Genomic_DNA"/>
</dbReference>
<dbReference type="RefSeq" id="WP_085821440.1">
    <property type="nucleotide sequence ID" value="NZ_FWFP01000002.1"/>
</dbReference>
<name>A0A1X6YK73_9RHOB</name>
<gene>
    <name evidence="1" type="ORF">RUM8411_00921</name>
</gene>
<dbReference type="AlphaFoldDB" id="A0A1X6YK73"/>
<reference evidence="2" key="1">
    <citation type="submission" date="2017-03" db="EMBL/GenBank/DDBJ databases">
        <authorList>
            <person name="Rodrigo-Torres L."/>
            <person name="Arahal R.D."/>
            <person name="Lucena T."/>
        </authorList>
    </citation>
    <scope>NUCLEOTIDE SEQUENCE [LARGE SCALE GENOMIC DNA]</scope>
    <source>
        <strain evidence="2">CECT 8411</strain>
    </source>
</reference>
<keyword evidence="2" id="KW-1185">Reference proteome</keyword>
<proteinExistence type="predicted"/>
<protein>
    <submittedName>
        <fullName evidence="1">Uncharacterized protein</fullName>
    </submittedName>
</protein>
<accession>A0A1X6YK73</accession>
<organism evidence="1 2">
    <name type="scientific">Ruegeria meonggei</name>
    <dbReference type="NCBI Taxonomy" id="1446476"/>
    <lineage>
        <taxon>Bacteria</taxon>
        <taxon>Pseudomonadati</taxon>
        <taxon>Pseudomonadota</taxon>
        <taxon>Alphaproteobacteria</taxon>
        <taxon>Rhodobacterales</taxon>
        <taxon>Roseobacteraceae</taxon>
        <taxon>Ruegeria</taxon>
    </lineage>
</organism>
<evidence type="ECO:0000313" key="1">
    <source>
        <dbReference type="EMBL" id="SLN23722.1"/>
    </source>
</evidence>
<evidence type="ECO:0000313" key="2">
    <source>
        <dbReference type="Proteomes" id="UP000193778"/>
    </source>
</evidence>